<protein>
    <submittedName>
        <fullName evidence="2">Phosphohydrolase</fullName>
    </submittedName>
</protein>
<dbReference type="Proteomes" id="UP000290870">
    <property type="component" value="Unassembled WGS sequence"/>
</dbReference>
<reference evidence="2 3" key="1">
    <citation type="submission" date="2017-10" db="EMBL/GenBank/DDBJ databases">
        <title>Genomics of the genus Arcobacter.</title>
        <authorList>
            <person name="Perez-Cataluna A."/>
            <person name="Figueras M.J."/>
        </authorList>
    </citation>
    <scope>NUCLEOTIDE SEQUENCE [LARGE SCALE GENOMIC DNA]</scope>
    <source>
        <strain evidence="2 3">F26</strain>
    </source>
</reference>
<dbReference type="InterPro" id="IPR052020">
    <property type="entry name" value="Cyclic_di-GMP/3'3'-cGAMP_PDE"/>
</dbReference>
<proteinExistence type="predicted"/>
<dbReference type="EMBL" id="PDJZ01000010">
    <property type="protein sequence ID" value="RXJ83546.1"/>
    <property type="molecule type" value="Genomic_DNA"/>
</dbReference>
<name>A0A4Q0ZIW5_9BACT</name>
<gene>
    <name evidence="2" type="ORF">CRU90_09155</name>
</gene>
<dbReference type="GO" id="GO:0016787">
    <property type="term" value="F:hydrolase activity"/>
    <property type="evidence" value="ECO:0007669"/>
    <property type="project" value="UniProtKB-KW"/>
</dbReference>
<sequence length="386" mass="45153">MDKKKQMQFNLNNFLLSTSIALDFVSMNRYKISLGHAKRVAFIALNIGIKFDLSPEELSDLCSYSLLSSIGLNQSSDDKTFCEISNECAKEFTFLNQSENILLYQKEKVDGSGIFGLKDEEIPLFSQIIFLARTLDIMYDFGKENIKNRFDAIEFVKENLDIYFSRQIIEKFFECVKDVSFWQDMLNEQDTMMFIYASLHDFTKALDFEDILKMTTIFHKIENPQSKLIELSQIMCDFYEFEHKDKQTFLIASSLCNIGKLTLGKDLLEKVDELNIYEIEKIRTYPYYTKKILQNIIGFSDITSWAIKVQERLDGSGYILGLSAKDLNFKDRLLQTLYSYNALREDRVYRELFSHDEAIEILKFEASENRFDITIIEDLDKILKES</sequence>
<dbReference type="AlphaFoldDB" id="A0A4Q0ZIW5"/>
<keyword evidence="2" id="KW-0378">Hydrolase</keyword>
<dbReference type="Gene3D" id="1.10.3210.10">
    <property type="entry name" value="Hypothetical protein af1432"/>
    <property type="match status" value="2"/>
</dbReference>
<evidence type="ECO:0000259" key="1">
    <source>
        <dbReference type="PROSITE" id="PS51832"/>
    </source>
</evidence>
<comment type="caution">
    <text evidence="2">The sequence shown here is derived from an EMBL/GenBank/DDBJ whole genome shotgun (WGS) entry which is preliminary data.</text>
</comment>
<evidence type="ECO:0000313" key="3">
    <source>
        <dbReference type="Proteomes" id="UP000290870"/>
    </source>
</evidence>
<dbReference type="PANTHER" id="PTHR45228">
    <property type="entry name" value="CYCLIC DI-GMP PHOSPHODIESTERASE TM_0186-RELATED"/>
    <property type="match status" value="1"/>
</dbReference>
<dbReference type="InterPro" id="IPR037522">
    <property type="entry name" value="HD_GYP_dom"/>
</dbReference>
<dbReference type="Pfam" id="PF13487">
    <property type="entry name" value="HD_5"/>
    <property type="match status" value="1"/>
</dbReference>
<feature type="domain" description="HD-GYP" evidence="1">
    <location>
        <begin position="185"/>
        <end position="386"/>
    </location>
</feature>
<accession>A0A4Q0ZIW5</accession>
<dbReference type="OrthoDB" id="9804747at2"/>
<dbReference type="PROSITE" id="PS51832">
    <property type="entry name" value="HD_GYP"/>
    <property type="match status" value="1"/>
</dbReference>
<dbReference type="SUPFAM" id="SSF109604">
    <property type="entry name" value="HD-domain/PDEase-like"/>
    <property type="match status" value="2"/>
</dbReference>
<organism evidence="2 3">
    <name type="scientific">Arcobacter cloacae</name>
    <dbReference type="NCBI Taxonomy" id="1054034"/>
    <lineage>
        <taxon>Bacteria</taxon>
        <taxon>Pseudomonadati</taxon>
        <taxon>Campylobacterota</taxon>
        <taxon>Epsilonproteobacteria</taxon>
        <taxon>Campylobacterales</taxon>
        <taxon>Arcobacteraceae</taxon>
        <taxon>Arcobacter</taxon>
    </lineage>
</organism>
<evidence type="ECO:0000313" key="2">
    <source>
        <dbReference type="EMBL" id="RXJ83546.1"/>
    </source>
</evidence>
<dbReference type="RefSeq" id="WP_128986986.1">
    <property type="nucleotide sequence ID" value="NZ_PDJZ01000010.1"/>
</dbReference>